<dbReference type="SUPFAM" id="SSF56954">
    <property type="entry name" value="Outer membrane efflux proteins (OEP)"/>
    <property type="match status" value="1"/>
</dbReference>
<keyword evidence="2" id="KW-0564">Palmitate</keyword>
<accession>A0A345DC66</accession>
<protein>
    <submittedName>
        <fullName evidence="3">Outer membrane protein OprM</fullName>
    </submittedName>
</protein>
<evidence type="ECO:0000313" key="4">
    <source>
        <dbReference type="Proteomes" id="UP000252182"/>
    </source>
</evidence>
<evidence type="ECO:0000256" key="1">
    <source>
        <dbReference type="ARBA" id="ARBA00007613"/>
    </source>
</evidence>
<dbReference type="InterPro" id="IPR003423">
    <property type="entry name" value="OMP_efflux"/>
</dbReference>
<dbReference type="GO" id="GO:0005886">
    <property type="term" value="C:plasma membrane"/>
    <property type="evidence" value="ECO:0007669"/>
    <property type="project" value="UniProtKB-SubCell"/>
</dbReference>
<dbReference type="Gene3D" id="1.20.1600.10">
    <property type="entry name" value="Outer membrane efflux proteins (OEP)"/>
    <property type="match status" value="1"/>
</dbReference>
<sequence length="488" mass="52212">MYIFNATMQANLSDSRSSKCIMKITLKLALLACSIISTACAVGPKYNSPTTQTAPEWYAALPHNGKTTDLVNWWQSFSDSSLTRLQQAAELNNPSIAQAVARIDAARAASGATNGNMLPTINGSASQTRNNGDDGSDIARRSRLGMIDASWEIDLWGGLRAGRRASDAQLAARTMEWHAARTSIAAEVAQTYVAYRACQAQSAALQSDVVSREETARLTDLLVHAGFNAPAESYLTDASAATGRQQQVAMAAECDLSIKSLVALTGLSESETRDILAKNAGIQPRAPEFTLAALPVDIISQRPDVAAAERTLAAASAQINVTQAARLPRLALLGNISFFGIQLSGGAPQASGKSWSFGPSLSLPIFDAGQRAAQADIAKAGYAEALANYKQVVVSAVKEVESTLITLDAAQKRLRDAHTAKDKFDKYFNASLARQRVGSVSLLELEDARRNKLSAEQNLINLKREYTTSWIALYKAVGGAWLTQTQQS</sequence>
<dbReference type="PANTHER" id="PTHR30203">
    <property type="entry name" value="OUTER MEMBRANE CATION EFFLUX PROTEIN"/>
    <property type="match status" value="1"/>
</dbReference>
<dbReference type="InterPro" id="IPR010131">
    <property type="entry name" value="MdtP/NodT-like"/>
</dbReference>
<reference evidence="4" key="1">
    <citation type="submission" date="2018-07" db="EMBL/GenBank/DDBJ databases">
        <authorList>
            <person name="Kim H."/>
        </authorList>
    </citation>
    <scope>NUCLEOTIDE SEQUENCE [LARGE SCALE GENOMIC DNA]</scope>
    <source>
        <strain evidence="4">F02</strain>
    </source>
</reference>
<dbReference type="NCBIfam" id="TIGR01845">
    <property type="entry name" value="outer_NodT"/>
    <property type="match status" value="1"/>
</dbReference>
<keyword evidence="2" id="KW-0472">Membrane</keyword>
<dbReference type="Gene3D" id="2.20.200.10">
    <property type="entry name" value="Outer membrane efflux proteins (OEP)"/>
    <property type="match status" value="1"/>
</dbReference>
<feature type="signal peptide" evidence="2">
    <location>
        <begin position="1"/>
        <end position="41"/>
    </location>
</feature>
<organism evidence="3 4">
    <name type="scientific">Ephemeroptericola cinctiostellae</name>
    <dbReference type="NCBI Taxonomy" id="2268024"/>
    <lineage>
        <taxon>Bacteria</taxon>
        <taxon>Pseudomonadati</taxon>
        <taxon>Pseudomonadota</taxon>
        <taxon>Betaproteobacteria</taxon>
        <taxon>Burkholderiales</taxon>
        <taxon>Burkholderiaceae</taxon>
        <taxon>Ephemeroptericola</taxon>
    </lineage>
</organism>
<dbReference type="AlphaFoldDB" id="A0A345DC66"/>
<dbReference type="GO" id="GO:0015562">
    <property type="term" value="F:efflux transmembrane transporter activity"/>
    <property type="evidence" value="ECO:0007669"/>
    <property type="project" value="InterPro"/>
</dbReference>
<keyword evidence="4" id="KW-1185">Reference proteome</keyword>
<keyword evidence="2" id="KW-0812">Transmembrane</keyword>
<proteinExistence type="inferred from homology"/>
<comment type="similarity">
    <text evidence="1 2">Belongs to the outer membrane factor (OMF) (TC 1.B.17) family.</text>
</comment>
<dbReference type="Proteomes" id="UP000252182">
    <property type="component" value="Chromosome"/>
</dbReference>
<dbReference type="KEGG" id="hyf:DTO96_101694"/>
<evidence type="ECO:0000256" key="2">
    <source>
        <dbReference type="RuleBase" id="RU362097"/>
    </source>
</evidence>
<keyword evidence="2" id="KW-0449">Lipoprotein</keyword>
<keyword evidence="2" id="KW-0732">Signal</keyword>
<dbReference type="PANTHER" id="PTHR30203:SF30">
    <property type="entry name" value="OUTER MEMBRANE PROTEIN-RELATED"/>
    <property type="match status" value="1"/>
</dbReference>
<dbReference type="Pfam" id="PF02321">
    <property type="entry name" value="OEP"/>
    <property type="match status" value="2"/>
</dbReference>
<dbReference type="EMBL" id="CP031124">
    <property type="protein sequence ID" value="AXF85954.1"/>
    <property type="molecule type" value="Genomic_DNA"/>
</dbReference>
<gene>
    <name evidence="3" type="primary">oprM_2</name>
    <name evidence="3" type="ORF">DTO96_101694</name>
</gene>
<name>A0A345DC66_9BURK</name>
<evidence type="ECO:0000313" key="3">
    <source>
        <dbReference type="EMBL" id="AXF85954.1"/>
    </source>
</evidence>
<feature type="chain" id="PRO_5016478247" evidence="2">
    <location>
        <begin position="42"/>
        <end position="488"/>
    </location>
</feature>
<keyword evidence="2" id="KW-1134">Transmembrane beta strand</keyword>
<comment type="subcellular location">
    <subcellularLocation>
        <location evidence="2">Cell membrane</location>
        <topology evidence="2">Lipid-anchor</topology>
    </subcellularLocation>
</comment>